<feature type="transmembrane region" description="Helical" evidence="3">
    <location>
        <begin position="149"/>
        <end position="171"/>
    </location>
</feature>
<feature type="transmembrane region" description="Helical" evidence="3">
    <location>
        <begin position="42"/>
        <end position="66"/>
    </location>
</feature>
<accession>A0A0D1M0A8</accession>
<evidence type="ECO:0000313" key="9">
    <source>
        <dbReference type="Proteomes" id="UP000320012"/>
    </source>
</evidence>
<comment type="caution">
    <text evidence="4">The sequence shown here is derived from an EMBL/GenBank/DDBJ whole genome shotgun (WGS) entry which is preliminary data.</text>
</comment>
<dbReference type="Proteomes" id="UP000320012">
    <property type="component" value="Unassembled WGS sequence"/>
</dbReference>
<evidence type="ECO:0000256" key="2">
    <source>
        <dbReference type="ARBA" id="ARBA00022989"/>
    </source>
</evidence>
<dbReference type="GO" id="GO:0016020">
    <property type="term" value="C:membrane"/>
    <property type="evidence" value="ECO:0007669"/>
    <property type="project" value="InterPro"/>
</dbReference>
<sequence length="179" mass="19209">MKHNILTAHKVIGTIVGIIVFLLLFKYVAIPAGVPNTKITLAPAWLALITAIFGPIAGAVVAFIGHTLNDGLASGTVWWTWAIADGMFGLFLGLATQRIGLFIGSLTARKLVLFNVWQLIANVVAWLVIAPLGDHWIYGLALSESYQQGVVAALANTVVIAILGTALITVYNRFFVKQN</sequence>
<protein>
    <submittedName>
        <fullName evidence="6">ECF-type riboflavin transporter substrate-binding protein</fullName>
    </submittedName>
    <submittedName>
        <fullName evidence="4">Putative membrane protein</fullName>
    </submittedName>
</protein>
<evidence type="ECO:0000313" key="7">
    <source>
        <dbReference type="Proteomes" id="UP000032287"/>
    </source>
</evidence>
<keyword evidence="3" id="KW-0472">Membrane</keyword>
<dbReference type="PANTHER" id="PTHR37815">
    <property type="entry name" value="UPF0397 PROTEIN BC_2624-RELATED"/>
    <property type="match status" value="1"/>
</dbReference>
<dbReference type="PANTHER" id="PTHR37815:SF3">
    <property type="entry name" value="UPF0397 PROTEIN SPR0429"/>
    <property type="match status" value="1"/>
</dbReference>
<name>A0A0D1M0A8_9LACO</name>
<feature type="transmembrane region" description="Helical" evidence="3">
    <location>
        <begin position="12"/>
        <end position="30"/>
    </location>
</feature>
<dbReference type="AlphaFoldDB" id="A0A0D1M0A8"/>
<feature type="transmembrane region" description="Helical" evidence="3">
    <location>
        <begin position="78"/>
        <end position="99"/>
    </location>
</feature>
<reference evidence="6 9" key="2">
    <citation type="submission" date="2019-07" db="EMBL/GenBank/DDBJ databases">
        <title>Genome sequence of Weissella cibaria GK1.</title>
        <authorList>
            <person name="Choi H.-J."/>
        </authorList>
    </citation>
    <scope>NUCLEOTIDE SEQUENCE [LARGE SCALE GENOMIC DNA]</scope>
    <source>
        <strain evidence="6 9">GK1</strain>
    </source>
</reference>
<evidence type="ECO:0000313" key="4">
    <source>
        <dbReference type="EMBL" id="KIU21182.1"/>
    </source>
</evidence>
<evidence type="ECO:0000256" key="1">
    <source>
        <dbReference type="ARBA" id="ARBA00022692"/>
    </source>
</evidence>
<keyword evidence="7" id="KW-1185">Reference proteome</keyword>
<dbReference type="NCBIfam" id="NF010182">
    <property type="entry name" value="PRK13661.1"/>
    <property type="match status" value="1"/>
</dbReference>
<dbReference type="EMBL" id="JWHT01000035">
    <property type="protein sequence ID" value="KIU23287.1"/>
    <property type="molecule type" value="Genomic_DNA"/>
</dbReference>
<dbReference type="Proteomes" id="UP000032289">
    <property type="component" value="Unassembled WGS sequence"/>
</dbReference>
<feature type="transmembrane region" description="Helical" evidence="3">
    <location>
        <begin position="111"/>
        <end position="129"/>
    </location>
</feature>
<dbReference type="KEGG" id="wcb:AO080_05170"/>
<dbReference type="RefSeq" id="WP_043707618.1">
    <property type="nucleotide sequence ID" value="NZ_CP012873.1"/>
</dbReference>
<dbReference type="InterPro" id="IPR009825">
    <property type="entry name" value="ECF_substrate-spec-like"/>
</dbReference>
<evidence type="ECO:0000313" key="8">
    <source>
        <dbReference type="Proteomes" id="UP000032289"/>
    </source>
</evidence>
<evidence type="ECO:0000313" key="6">
    <source>
        <dbReference type="EMBL" id="TVV27927.1"/>
    </source>
</evidence>
<reference evidence="7 8" key="1">
    <citation type="journal article" date="2015" name="Microbiology (Mosc.)">
        <title>Genomics of the Weissella cibaria species with an examination of its metabolic traits.</title>
        <authorList>
            <person name="Lynch K.M."/>
            <person name="Lucid A."/>
            <person name="Arendt E.K."/>
            <person name="Sleator R.D."/>
            <person name="Lucey B."/>
            <person name="Coffey A."/>
        </authorList>
    </citation>
    <scope>NUCLEOTIDE SEQUENCE [LARGE SCALE GENOMIC DNA]</scope>
    <source>
        <strain evidence="5 8">AB3b</strain>
        <strain evidence="4 7">MG1</strain>
    </source>
</reference>
<dbReference type="OrthoDB" id="4550662at2"/>
<evidence type="ECO:0000313" key="5">
    <source>
        <dbReference type="EMBL" id="KIU23287.1"/>
    </source>
</evidence>
<dbReference type="Pfam" id="PF07155">
    <property type="entry name" value="ECF-ribofla_trS"/>
    <property type="match status" value="1"/>
</dbReference>
<keyword evidence="2 3" id="KW-1133">Transmembrane helix</keyword>
<keyword evidence="1 3" id="KW-0812">Transmembrane</keyword>
<evidence type="ECO:0000256" key="3">
    <source>
        <dbReference type="SAM" id="Phobius"/>
    </source>
</evidence>
<dbReference type="STRING" id="137591.AO080_05170"/>
<organism evidence="4 7">
    <name type="scientific">Weissella cibaria</name>
    <dbReference type="NCBI Taxonomy" id="137591"/>
    <lineage>
        <taxon>Bacteria</taxon>
        <taxon>Bacillati</taxon>
        <taxon>Bacillota</taxon>
        <taxon>Bacilli</taxon>
        <taxon>Lactobacillales</taxon>
        <taxon>Lactobacillaceae</taxon>
        <taxon>Weissella</taxon>
    </lineage>
</organism>
<dbReference type="eggNOG" id="COG4720">
    <property type="taxonomic scope" value="Bacteria"/>
</dbReference>
<dbReference type="Proteomes" id="UP000032287">
    <property type="component" value="Unassembled WGS sequence"/>
</dbReference>
<dbReference type="PATRIC" id="fig|137591.24.peg.1520"/>
<proteinExistence type="predicted"/>
<gene>
    <name evidence="5" type="ORF">ab3b_01552</name>
    <name evidence="6" type="ORF">FO435_08620</name>
    <name evidence="4" type="ORF">QX99_00943</name>
</gene>
<dbReference type="Gene3D" id="1.10.1760.20">
    <property type="match status" value="1"/>
</dbReference>
<dbReference type="EMBL" id="VNHC01000002">
    <property type="protein sequence ID" value="TVV27927.1"/>
    <property type="molecule type" value="Genomic_DNA"/>
</dbReference>
<dbReference type="EMBL" id="JWHU01000012">
    <property type="protein sequence ID" value="KIU21182.1"/>
    <property type="molecule type" value="Genomic_DNA"/>
</dbReference>